<dbReference type="VEuPathDB" id="FungiDB:MCYG_01751"/>
<dbReference type="AlphaFoldDB" id="C5FHV2"/>
<evidence type="ECO:0000313" key="2">
    <source>
        <dbReference type="EMBL" id="EEQ28932.1"/>
    </source>
</evidence>
<dbReference type="GeneID" id="9227796"/>
<gene>
    <name evidence="2" type="ORF">MCYG_01751</name>
</gene>
<accession>C5FHV2</accession>
<feature type="transmembrane region" description="Helical" evidence="1">
    <location>
        <begin position="21"/>
        <end position="40"/>
    </location>
</feature>
<proteinExistence type="predicted"/>
<reference evidence="3" key="1">
    <citation type="journal article" date="2012" name="MBio">
        <title>Comparative genome analysis of Trichophyton rubrum and related dermatophytes reveals candidate genes involved in infection.</title>
        <authorList>
            <person name="Martinez D.A."/>
            <person name="Oliver B.G."/>
            <person name="Graeser Y."/>
            <person name="Goldberg J.M."/>
            <person name="Li W."/>
            <person name="Martinez-Rossi N.M."/>
            <person name="Monod M."/>
            <person name="Shelest E."/>
            <person name="Barton R.C."/>
            <person name="Birch E."/>
            <person name="Brakhage A.A."/>
            <person name="Chen Z."/>
            <person name="Gurr S.J."/>
            <person name="Heiman D."/>
            <person name="Heitman J."/>
            <person name="Kosti I."/>
            <person name="Rossi A."/>
            <person name="Saif S."/>
            <person name="Samalova M."/>
            <person name="Saunders C.W."/>
            <person name="Shea T."/>
            <person name="Summerbell R.C."/>
            <person name="Xu J."/>
            <person name="Young S."/>
            <person name="Zeng Q."/>
            <person name="Birren B.W."/>
            <person name="Cuomo C.A."/>
            <person name="White T.C."/>
        </authorList>
    </citation>
    <scope>NUCLEOTIDE SEQUENCE [LARGE SCALE GENOMIC DNA]</scope>
    <source>
        <strain evidence="3">ATCC MYA-4605 / CBS 113480</strain>
    </source>
</reference>
<dbReference type="OrthoDB" id="426718at2759"/>
<name>C5FHV2_ARTOC</name>
<evidence type="ECO:0000256" key="1">
    <source>
        <dbReference type="SAM" id="Phobius"/>
    </source>
</evidence>
<organism evidence="2 3">
    <name type="scientific">Arthroderma otae (strain ATCC MYA-4605 / CBS 113480)</name>
    <name type="common">Microsporum canis</name>
    <dbReference type="NCBI Taxonomy" id="554155"/>
    <lineage>
        <taxon>Eukaryota</taxon>
        <taxon>Fungi</taxon>
        <taxon>Dikarya</taxon>
        <taxon>Ascomycota</taxon>
        <taxon>Pezizomycotina</taxon>
        <taxon>Eurotiomycetes</taxon>
        <taxon>Eurotiomycetidae</taxon>
        <taxon>Onygenales</taxon>
        <taxon>Arthrodermataceae</taxon>
        <taxon>Microsporum</taxon>
    </lineage>
</organism>
<protein>
    <submittedName>
        <fullName evidence="2">Uncharacterized protein</fullName>
    </submittedName>
</protein>
<dbReference type="RefSeq" id="XP_002848817.1">
    <property type="nucleotide sequence ID" value="XM_002848771.1"/>
</dbReference>
<dbReference type="eggNOG" id="ENOG502RD9Z">
    <property type="taxonomic scope" value="Eukaryota"/>
</dbReference>
<keyword evidence="1" id="KW-0812">Transmembrane</keyword>
<keyword evidence="1" id="KW-1133">Transmembrane helix</keyword>
<sequence>MTILSTGRFNYRLQLVRSKTILLVAFLFSLALVYLCYFYDDYSPVPPPVREGATKLSKAVVVPKTKWDRVGWVKKLEPEWVPFIYSVDNDARYTLRTPKNVGREAMVYLSFIIDYYDSLPEIVAFTHSTNKQWHNDFKGRKTVNILSHLRDDAVKKKGYVNLRCLWEPGCPTSVNPLNPTETDIKEQGERAKMAEIYMELFNVTRTEVPMHIGGVCCAQFAVTRERIRQRPLDDYIRMRNWALGAEFTSFGVGWVFEQIWHIIFMEEAIQQPEDQELEALYSMSGLYVSDSKHLG</sequence>
<dbReference type="InterPro" id="IPR021838">
    <property type="entry name" value="DUF3431"/>
</dbReference>
<dbReference type="EMBL" id="DS995702">
    <property type="protein sequence ID" value="EEQ28932.1"/>
    <property type="molecule type" value="Genomic_DNA"/>
</dbReference>
<dbReference type="Pfam" id="PF11913">
    <property type="entry name" value="DUF3431"/>
    <property type="match status" value="1"/>
</dbReference>
<keyword evidence="1" id="KW-0472">Membrane</keyword>
<dbReference type="Proteomes" id="UP000002035">
    <property type="component" value="Unassembled WGS sequence"/>
</dbReference>
<evidence type="ECO:0000313" key="3">
    <source>
        <dbReference type="Proteomes" id="UP000002035"/>
    </source>
</evidence>
<keyword evidence="3" id="KW-1185">Reference proteome</keyword>
<dbReference type="PANTHER" id="PTHR37490">
    <property type="entry name" value="EXPRESSED PROTEIN"/>
    <property type="match status" value="1"/>
</dbReference>
<dbReference type="OMA" id="EIMAFTH"/>
<dbReference type="PANTHER" id="PTHR37490:SF2">
    <property type="match status" value="1"/>
</dbReference>
<dbReference type="HOGENOM" id="CLU_031559_2_0_1"/>
<dbReference type="STRING" id="554155.C5FHV2"/>